<evidence type="ECO:0000313" key="1">
    <source>
        <dbReference type="EMBL" id="RCW49536.1"/>
    </source>
</evidence>
<comment type="caution">
    <text evidence="1">The sequence shown here is derived from an EMBL/GenBank/DDBJ whole genome shotgun (WGS) entry which is preliminary data.</text>
</comment>
<dbReference type="Proteomes" id="UP000252415">
    <property type="component" value="Unassembled WGS sequence"/>
</dbReference>
<protein>
    <submittedName>
        <fullName evidence="1">Uncharacterized protein</fullName>
    </submittedName>
</protein>
<accession>A0A368W6S4</accession>
<name>A0A368W6S4_9BACL</name>
<keyword evidence="2" id="KW-1185">Reference proteome</keyword>
<sequence length="170" mass="17965">MPNFNAFGNINHPVVTAGVGQNASRNGILYFSTTNLQSVGANAFLAFQLFNPTTANQAARIVRVFAGGQVNTTQFYIRNGTLNGGVTLSGFNGNFGFPDRSQMIPSFSISTVNPVTDGVTLASIIQTTGPIANEEGGRLIIPPSSRFIILLQKNAVGVSALTISVSWVEQ</sequence>
<dbReference type="OrthoDB" id="2616366at2"/>
<organism evidence="1 2">
    <name type="scientific">Paenibacillus prosopidis</name>
    <dbReference type="NCBI Taxonomy" id="630520"/>
    <lineage>
        <taxon>Bacteria</taxon>
        <taxon>Bacillati</taxon>
        <taxon>Bacillota</taxon>
        <taxon>Bacilli</taxon>
        <taxon>Bacillales</taxon>
        <taxon>Paenibacillaceae</taxon>
        <taxon>Paenibacillus</taxon>
    </lineage>
</organism>
<dbReference type="EMBL" id="QPJD01000004">
    <property type="protein sequence ID" value="RCW49536.1"/>
    <property type="molecule type" value="Genomic_DNA"/>
</dbReference>
<dbReference type="AlphaFoldDB" id="A0A368W6S4"/>
<proteinExistence type="predicted"/>
<dbReference type="RefSeq" id="WP_114379447.1">
    <property type="nucleotide sequence ID" value="NZ_QPJD01000004.1"/>
</dbReference>
<gene>
    <name evidence="1" type="ORF">DFP97_104194</name>
</gene>
<reference evidence="1 2" key="1">
    <citation type="submission" date="2018-07" db="EMBL/GenBank/DDBJ databases">
        <title>Genomic Encyclopedia of Type Strains, Phase III (KMG-III): the genomes of soil and plant-associated and newly described type strains.</title>
        <authorList>
            <person name="Whitman W."/>
        </authorList>
    </citation>
    <scope>NUCLEOTIDE SEQUENCE [LARGE SCALE GENOMIC DNA]</scope>
    <source>
        <strain evidence="1 2">CECT 7506</strain>
    </source>
</reference>
<evidence type="ECO:0000313" key="2">
    <source>
        <dbReference type="Proteomes" id="UP000252415"/>
    </source>
</evidence>